<dbReference type="OrthoDB" id="4426851at2"/>
<evidence type="ECO:0000256" key="1">
    <source>
        <dbReference type="SAM" id="Phobius"/>
    </source>
</evidence>
<feature type="transmembrane region" description="Helical" evidence="1">
    <location>
        <begin position="62"/>
        <end position="91"/>
    </location>
</feature>
<dbReference type="AlphaFoldDB" id="A0A3M8KA35"/>
<keyword evidence="1" id="KW-1133">Transmembrane helix</keyword>
<comment type="caution">
    <text evidence="2">The sequence shown here is derived from an EMBL/GenBank/DDBJ whole genome shotgun (WGS) entry which is preliminary data.</text>
</comment>
<sequence>MESAKRSLLWAVMSIAISLFTIAFPYLFPDVFPDGVLVYYVITIPLGIVAGFCAYRSGSNLLIALAIIAGLSPLLVMWVVLAVLKLVYIVTGGQYPGPEWL</sequence>
<keyword evidence="1" id="KW-0812">Transmembrane</keyword>
<evidence type="ECO:0000313" key="3">
    <source>
        <dbReference type="Proteomes" id="UP000266975"/>
    </source>
</evidence>
<dbReference type="RefSeq" id="WP_123047440.1">
    <property type="nucleotide sequence ID" value="NZ_PTJO01000003.1"/>
</dbReference>
<accession>A0A3M8KA35</accession>
<name>A0A3M8KA35_9CORY</name>
<feature type="transmembrane region" description="Helical" evidence="1">
    <location>
        <begin position="37"/>
        <end position="55"/>
    </location>
</feature>
<proteinExistence type="predicted"/>
<protein>
    <submittedName>
        <fullName evidence="2">Uncharacterized protein</fullName>
    </submittedName>
</protein>
<reference evidence="2 3" key="1">
    <citation type="submission" date="2018-02" db="EMBL/GenBank/DDBJ databases">
        <title>Corynebacterium alimpuense sp. nov., a marine obligate actinomycete isolated from sediments of Valparaiso bay, Chile.</title>
        <authorList>
            <person name="Claverias F."/>
            <person name="Gonzales-Siles L."/>
            <person name="Salva-Serra F."/>
            <person name="Inganaes E."/>
            <person name="Molin K."/>
            <person name="Cumsille A."/>
            <person name="Undabarrena A."/>
            <person name="Couve E."/>
            <person name="Moore E.R.B."/>
            <person name="Gomila M."/>
            <person name="Camara B."/>
        </authorList>
    </citation>
    <scope>NUCLEOTIDE SEQUENCE [LARGE SCALE GENOMIC DNA]</scope>
    <source>
        <strain evidence="2 3">CCUG 69366</strain>
    </source>
</reference>
<gene>
    <name evidence="2" type="ORF">C5L39_03235</name>
</gene>
<keyword evidence="3" id="KW-1185">Reference proteome</keyword>
<dbReference type="EMBL" id="PTJO01000003">
    <property type="protein sequence ID" value="RNE49394.1"/>
    <property type="molecule type" value="Genomic_DNA"/>
</dbReference>
<organism evidence="2 3">
    <name type="scientific">Corynebacterium alimapuense</name>
    <dbReference type="NCBI Taxonomy" id="1576874"/>
    <lineage>
        <taxon>Bacteria</taxon>
        <taxon>Bacillati</taxon>
        <taxon>Actinomycetota</taxon>
        <taxon>Actinomycetes</taxon>
        <taxon>Mycobacteriales</taxon>
        <taxon>Corynebacteriaceae</taxon>
        <taxon>Corynebacterium</taxon>
    </lineage>
</organism>
<feature type="transmembrane region" description="Helical" evidence="1">
    <location>
        <begin position="7"/>
        <end position="25"/>
    </location>
</feature>
<dbReference type="Proteomes" id="UP000266975">
    <property type="component" value="Unassembled WGS sequence"/>
</dbReference>
<evidence type="ECO:0000313" key="2">
    <source>
        <dbReference type="EMBL" id="RNE49394.1"/>
    </source>
</evidence>
<keyword evidence="1" id="KW-0472">Membrane</keyword>